<gene>
    <name evidence="3" type="ORF">P2L57_34270</name>
</gene>
<evidence type="ECO:0000313" key="3">
    <source>
        <dbReference type="EMBL" id="MDF2260594.1"/>
    </source>
</evidence>
<keyword evidence="4" id="KW-1185">Reference proteome</keyword>
<accession>A0ABT5Z9T0</accession>
<feature type="chain" id="PRO_5047491782" description="Lipoprotein" evidence="2">
    <location>
        <begin position="24"/>
        <end position="195"/>
    </location>
</feature>
<evidence type="ECO:0000256" key="2">
    <source>
        <dbReference type="SAM" id="SignalP"/>
    </source>
</evidence>
<name>A0ABT5Z9T0_9ACTN</name>
<evidence type="ECO:0008006" key="5">
    <source>
        <dbReference type="Google" id="ProtNLM"/>
    </source>
</evidence>
<evidence type="ECO:0000313" key="4">
    <source>
        <dbReference type="Proteomes" id="UP001220022"/>
    </source>
</evidence>
<proteinExistence type="predicted"/>
<feature type="region of interest" description="Disordered" evidence="1">
    <location>
        <begin position="24"/>
        <end position="66"/>
    </location>
</feature>
<keyword evidence="2" id="KW-0732">Signal</keyword>
<feature type="compositionally biased region" description="Polar residues" evidence="1">
    <location>
        <begin position="101"/>
        <end position="111"/>
    </location>
</feature>
<reference evidence="3 4" key="1">
    <citation type="submission" date="2023-03" db="EMBL/GenBank/DDBJ databases">
        <title>Draft genome sequence of type strain Streptomyces ferralitis JCM 14344.</title>
        <authorList>
            <person name="Klaysubun C."/>
            <person name="Duangmal K."/>
        </authorList>
    </citation>
    <scope>NUCLEOTIDE SEQUENCE [LARGE SCALE GENOMIC DNA]</scope>
    <source>
        <strain evidence="3 4">JCM 14344</strain>
    </source>
</reference>
<organism evidence="3 4">
    <name type="scientific">Streptantibioticus ferralitis</name>
    <dbReference type="NCBI Taxonomy" id="236510"/>
    <lineage>
        <taxon>Bacteria</taxon>
        <taxon>Bacillati</taxon>
        <taxon>Actinomycetota</taxon>
        <taxon>Actinomycetes</taxon>
        <taxon>Kitasatosporales</taxon>
        <taxon>Streptomycetaceae</taxon>
        <taxon>Streptantibioticus</taxon>
    </lineage>
</organism>
<evidence type="ECO:0000256" key="1">
    <source>
        <dbReference type="SAM" id="MobiDB-lite"/>
    </source>
</evidence>
<dbReference type="PROSITE" id="PS51257">
    <property type="entry name" value="PROKAR_LIPOPROTEIN"/>
    <property type="match status" value="1"/>
</dbReference>
<comment type="caution">
    <text evidence="3">The sequence shown here is derived from an EMBL/GenBank/DDBJ whole genome shotgun (WGS) entry which is preliminary data.</text>
</comment>
<feature type="region of interest" description="Disordered" evidence="1">
    <location>
        <begin position="101"/>
        <end position="127"/>
    </location>
</feature>
<sequence>MRFRTAAVLVTSGFFLSACTGGAGDSGSSARSTPPPALQGLPAVGISPQASPPPADPSEAPNGLKPVANLQYGDDYFVLYTGGDMCGLTVVRNGQPVIQIDTNWPSKSNEGASDLPDGPYHSASSNATAGPTSWAVLRCARDWMSIEFQPRQNAKLSNTTGPVSAATPTSGADGLVAVIGPEQQTRQRILSKLSS</sequence>
<dbReference type="Proteomes" id="UP001220022">
    <property type="component" value="Unassembled WGS sequence"/>
</dbReference>
<feature type="region of interest" description="Disordered" evidence="1">
    <location>
        <begin position="154"/>
        <end position="175"/>
    </location>
</feature>
<feature type="signal peptide" evidence="2">
    <location>
        <begin position="1"/>
        <end position="23"/>
    </location>
</feature>
<feature type="compositionally biased region" description="Polar residues" evidence="1">
    <location>
        <begin position="154"/>
        <end position="170"/>
    </location>
</feature>
<protein>
    <recommendedName>
        <fullName evidence="5">Lipoprotein</fullName>
    </recommendedName>
</protein>
<dbReference type="EMBL" id="JARHTQ010000036">
    <property type="protein sequence ID" value="MDF2260594.1"/>
    <property type="molecule type" value="Genomic_DNA"/>
</dbReference>